<gene>
    <name evidence="4" type="ORF">CINCED_3A013952</name>
</gene>
<dbReference type="InterPro" id="IPR001623">
    <property type="entry name" value="DnaJ_domain"/>
</dbReference>
<name>A0A5E4NQQ0_9HEMI</name>
<evidence type="ECO:0000256" key="1">
    <source>
        <dbReference type="ARBA" id="ARBA00023186"/>
    </source>
</evidence>
<dbReference type="InterPro" id="IPR036869">
    <property type="entry name" value="J_dom_sf"/>
</dbReference>
<dbReference type="Proteomes" id="UP000325440">
    <property type="component" value="Unassembled WGS sequence"/>
</dbReference>
<dbReference type="PANTHER" id="PTHR45168">
    <property type="entry name" value="DNAJ HOMOLOG SUBFAMILY B MEMBER 2"/>
    <property type="match status" value="1"/>
</dbReference>
<dbReference type="PRINTS" id="PR00625">
    <property type="entry name" value="JDOMAIN"/>
</dbReference>
<dbReference type="SMART" id="SM00271">
    <property type="entry name" value="DnaJ"/>
    <property type="match status" value="1"/>
</dbReference>
<keyword evidence="5" id="KW-1185">Reference proteome</keyword>
<proteinExistence type="predicted"/>
<evidence type="ECO:0000313" key="5">
    <source>
        <dbReference type="Proteomes" id="UP000325440"/>
    </source>
</evidence>
<evidence type="ECO:0000256" key="2">
    <source>
        <dbReference type="SAM" id="MobiDB-lite"/>
    </source>
</evidence>
<accession>A0A5E4NQQ0</accession>
<sequence length="221" mass="25981">MSENYYSLLGVTSNASPNDIKKAYRKLILKWHPDKNQKNQEQANRMFKEITQAYLVLSDDNKRKVYDNPYVEDDDVNSASANGHKHHRRHHTDRDHDDLFYRNFERPNHFRYSYYDLANMSNVFFHELDFSGSEVDLDKLDNMFTIMHCLYDFDDYSLDSGASGGSVKRTWTSSTRFANGKKFTIKKMFEAGKRIVETYENDTLKSKTVNGLAQLIRRDTQ</sequence>
<evidence type="ECO:0000313" key="4">
    <source>
        <dbReference type="EMBL" id="VVC44771.1"/>
    </source>
</evidence>
<evidence type="ECO:0000259" key="3">
    <source>
        <dbReference type="PROSITE" id="PS50076"/>
    </source>
</evidence>
<feature type="region of interest" description="Disordered" evidence="2">
    <location>
        <begin position="70"/>
        <end position="92"/>
    </location>
</feature>
<reference evidence="4 5" key="1">
    <citation type="submission" date="2019-08" db="EMBL/GenBank/DDBJ databases">
        <authorList>
            <person name="Alioto T."/>
            <person name="Alioto T."/>
            <person name="Gomez Garrido J."/>
        </authorList>
    </citation>
    <scope>NUCLEOTIDE SEQUENCE [LARGE SCALE GENOMIC DNA]</scope>
</reference>
<dbReference type="EMBL" id="CABPRJ010002387">
    <property type="protein sequence ID" value="VVC44771.1"/>
    <property type="molecule type" value="Genomic_DNA"/>
</dbReference>
<dbReference type="OrthoDB" id="10250354at2759"/>
<dbReference type="InterPro" id="IPR043183">
    <property type="entry name" value="DNJB2/6-like"/>
</dbReference>
<dbReference type="CDD" id="cd06257">
    <property type="entry name" value="DnaJ"/>
    <property type="match status" value="1"/>
</dbReference>
<dbReference type="PROSITE" id="PS50076">
    <property type="entry name" value="DNAJ_2"/>
    <property type="match status" value="1"/>
</dbReference>
<dbReference type="GO" id="GO:0030544">
    <property type="term" value="F:Hsp70 protein binding"/>
    <property type="evidence" value="ECO:0007669"/>
    <property type="project" value="InterPro"/>
</dbReference>
<keyword evidence="1" id="KW-0143">Chaperone</keyword>
<protein>
    <submittedName>
        <fullName evidence="4">DnaJ domain</fullName>
    </submittedName>
</protein>
<dbReference type="Pfam" id="PF00226">
    <property type="entry name" value="DnaJ"/>
    <property type="match status" value="1"/>
</dbReference>
<organism evidence="4 5">
    <name type="scientific">Cinara cedri</name>
    <dbReference type="NCBI Taxonomy" id="506608"/>
    <lineage>
        <taxon>Eukaryota</taxon>
        <taxon>Metazoa</taxon>
        <taxon>Ecdysozoa</taxon>
        <taxon>Arthropoda</taxon>
        <taxon>Hexapoda</taxon>
        <taxon>Insecta</taxon>
        <taxon>Pterygota</taxon>
        <taxon>Neoptera</taxon>
        <taxon>Paraneoptera</taxon>
        <taxon>Hemiptera</taxon>
        <taxon>Sternorrhyncha</taxon>
        <taxon>Aphidomorpha</taxon>
        <taxon>Aphidoidea</taxon>
        <taxon>Aphididae</taxon>
        <taxon>Lachninae</taxon>
        <taxon>Cinara</taxon>
    </lineage>
</organism>
<dbReference type="SUPFAM" id="SSF46565">
    <property type="entry name" value="Chaperone J-domain"/>
    <property type="match status" value="1"/>
</dbReference>
<dbReference type="GO" id="GO:0051082">
    <property type="term" value="F:unfolded protein binding"/>
    <property type="evidence" value="ECO:0007669"/>
    <property type="project" value="InterPro"/>
</dbReference>
<dbReference type="AlphaFoldDB" id="A0A5E4NQQ0"/>
<dbReference type="PANTHER" id="PTHR45168:SF3">
    <property type="entry name" value="DNAJ HEAT SHOCK PROTEIN FAMILY (HSP40) MEMBER B2"/>
    <property type="match status" value="1"/>
</dbReference>
<feature type="domain" description="J" evidence="3">
    <location>
        <begin position="4"/>
        <end position="70"/>
    </location>
</feature>
<dbReference type="Gene3D" id="1.10.287.110">
    <property type="entry name" value="DnaJ domain"/>
    <property type="match status" value="1"/>
</dbReference>